<dbReference type="OrthoDB" id="3264508at2759"/>
<dbReference type="AlphaFoldDB" id="A0A8H5BM33"/>
<accession>A0A8H5BM33</accession>
<dbReference type="EMBL" id="JAACJK010000163">
    <property type="protein sequence ID" value="KAF5325954.1"/>
    <property type="molecule type" value="Genomic_DNA"/>
</dbReference>
<comment type="caution">
    <text evidence="1">The sequence shown here is derived from an EMBL/GenBank/DDBJ whole genome shotgun (WGS) entry which is preliminary data.</text>
</comment>
<dbReference type="Gene3D" id="3.80.10.10">
    <property type="entry name" value="Ribonuclease Inhibitor"/>
    <property type="match status" value="1"/>
</dbReference>
<keyword evidence="2" id="KW-1185">Reference proteome</keyword>
<reference evidence="1 2" key="1">
    <citation type="journal article" date="2020" name="ISME J.">
        <title>Uncovering the hidden diversity of litter-decomposition mechanisms in mushroom-forming fungi.</title>
        <authorList>
            <person name="Floudas D."/>
            <person name="Bentzer J."/>
            <person name="Ahren D."/>
            <person name="Johansson T."/>
            <person name="Persson P."/>
            <person name="Tunlid A."/>
        </authorList>
    </citation>
    <scope>NUCLEOTIDE SEQUENCE [LARGE SCALE GENOMIC DNA]</scope>
    <source>
        <strain evidence="1 2">CBS 175.51</strain>
    </source>
</reference>
<dbReference type="InterPro" id="IPR032675">
    <property type="entry name" value="LRR_dom_sf"/>
</dbReference>
<evidence type="ECO:0000313" key="2">
    <source>
        <dbReference type="Proteomes" id="UP000541558"/>
    </source>
</evidence>
<evidence type="ECO:0008006" key="3">
    <source>
        <dbReference type="Google" id="ProtNLM"/>
    </source>
</evidence>
<dbReference type="Proteomes" id="UP000541558">
    <property type="component" value="Unassembled WGS sequence"/>
</dbReference>
<name>A0A8H5BM33_9AGAR</name>
<evidence type="ECO:0000313" key="1">
    <source>
        <dbReference type="EMBL" id="KAF5325954.1"/>
    </source>
</evidence>
<proteinExistence type="predicted"/>
<protein>
    <recommendedName>
        <fullName evidence="3">F-box domain-containing protein</fullName>
    </recommendedName>
</protein>
<dbReference type="SUPFAM" id="SSF52047">
    <property type="entry name" value="RNI-like"/>
    <property type="match status" value="1"/>
</dbReference>
<gene>
    <name evidence="1" type="ORF">D9611_000767</name>
</gene>
<sequence length="495" mass="55282">MYYDLVVDILDYCRDDYGQLFRCSLVNREFNRAASNMLYYRVVLSPPISRLHQLNLRDTGAITSPSNLPSATLPRYAEMVVELEVSGFLNPRAPPRNTLHALLSDALRKFTSICSVKFTPATYHEDVFTDSLKLLPNFAGSLREVALNASCTSDERSVSLLTGIQGLSKIALYSPGRAILQLLPEWLEKNASTLTELHLFDNCGSVTPGVLKSFLPHVQENLKAFSLGLSYSITDEDLFTFLSQLPNIEHLRLRNYWQMKEPTHKPGLRKLKSFTADYGGGATSFNTCVEVSRFCRWVRRTIAASPIQSLRIIAGDEEQVHGGDDLGIEGGESAPSYYVLPANPAFDSLVEHLVRKHASTLQHLHIRSAFVSLTAIRSLFTHCRALESVHMSVGNTAMDLLSELLPDVPSLHSAAFEIRNIRPRSLKFGEEEALALMQRGPRLRRLAVNGRRWEGSWKVTPEVGKGSHGEVSIFSVEELRPVVPPWRRTNHVAGS</sequence>
<organism evidence="1 2">
    <name type="scientific">Ephemerocybe angulata</name>
    <dbReference type="NCBI Taxonomy" id="980116"/>
    <lineage>
        <taxon>Eukaryota</taxon>
        <taxon>Fungi</taxon>
        <taxon>Dikarya</taxon>
        <taxon>Basidiomycota</taxon>
        <taxon>Agaricomycotina</taxon>
        <taxon>Agaricomycetes</taxon>
        <taxon>Agaricomycetidae</taxon>
        <taxon>Agaricales</taxon>
        <taxon>Agaricineae</taxon>
        <taxon>Psathyrellaceae</taxon>
        <taxon>Ephemerocybe</taxon>
    </lineage>
</organism>